<dbReference type="SUPFAM" id="SSF56436">
    <property type="entry name" value="C-type lectin-like"/>
    <property type="match status" value="1"/>
</dbReference>
<feature type="domain" description="C-type lectin" evidence="1">
    <location>
        <begin position="1"/>
        <end position="111"/>
    </location>
</feature>
<dbReference type="InterPro" id="IPR016187">
    <property type="entry name" value="CTDL_fold"/>
</dbReference>
<dbReference type="InterPro" id="IPR050111">
    <property type="entry name" value="C-type_lectin/snaclec_domain"/>
</dbReference>
<dbReference type="PROSITE" id="PS50041">
    <property type="entry name" value="C_TYPE_LECTIN_2"/>
    <property type="match status" value="1"/>
</dbReference>
<evidence type="ECO:0000259" key="1">
    <source>
        <dbReference type="PROSITE" id="PS50041"/>
    </source>
</evidence>
<dbReference type="PANTHER" id="PTHR22803">
    <property type="entry name" value="MANNOSE, PHOSPHOLIPASE, LECTIN RECEPTOR RELATED"/>
    <property type="match status" value="1"/>
</dbReference>
<dbReference type="Pfam" id="PF00059">
    <property type="entry name" value="Lectin_C"/>
    <property type="match status" value="1"/>
</dbReference>
<name>A0A6P7ZWQ6_9AMPH</name>
<dbReference type="GeneID" id="115482271"/>
<dbReference type="InterPro" id="IPR001304">
    <property type="entry name" value="C-type_lectin-like"/>
</dbReference>
<organism evidence="2 3">
    <name type="scientific">Microcaecilia unicolor</name>
    <dbReference type="NCBI Taxonomy" id="1415580"/>
    <lineage>
        <taxon>Eukaryota</taxon>
        <taxon>Metazoa</taxon>
        <taxon>Chordata</taxon>
        <taxon>Craniata</taxon>
        <taxon>Vertebrata</taxon>
        <taxon>Euteleostomi</taxon>
        <taxon>Amphibia</taxon>
        <taxon>Gymnophiona</taxon>
        <taxon>Siphonopidae</taxon>
        <taxon>Microcaecilia</taxon>
    </lineage>
</organism>
<dbReference type="InterPro" id="IPR016186">
    <property type="entry name" value="C-type_lectin-like/link_sf"/>
</dbReference>
<dbReference type="Proteomes" id="UP000515156">
    <property type="component" value="Chromosome 1"/>
</dbReference>
<proteinExistence type="predicted"/>
<dbReference type="AlphaFoldDB" id="A0A6P7ZWQ6"/>
<evidence type="ECO:0000313" key="5">
    <source>
        <dbReference type="RefSeq" id="XP_030077812.1"/>
    </source>
</evidence>
<dbReference type="SMART" id="SM00034">
    <property type="entry name" value="CLECT"/>
    <property type="match status" value="1"/>
</dbReference>
<protein>
    <submittedName>
        <fullName evidence="3 4">Lectin-like</fullName>
    </submittedName>
</protein>
<dbReference type="OrthoDB" id="418245at2759"/>
<dbReference type="RefSeq" id="XP_030077812.1">
    <property type="nucleotide sequence ID" value="XM_030221952.1"/>
</dbReference>
<evidence type="ECO:0000313" key="2">
    <source>
        <dbReference type="Proteomes" id="UP000515156"/>
    </source>
</evidence>
<reference evidence="3 4" key="1">
    <citation type="submission" date="2025-04" db="UniProtKB">
        <authorList>
            <consortium name="RefSeq"/>
        </authorList>
    </citation>
    <scope>IDENTIFICATION</scope>
</reference>
<accession>A0A6P7ZWQ6</accession>
<evidence type="ECO:0000313" key="4">
    <source>
        <dbReference type="RefSeq" id="XP_030077806.1"/>
    </source>
</evidence>
<dbReference type="RefSeq" id="XP_030077800.1">
    <property type="nucleotide sequence ID" value="XM_030221940.1"/>
</dbReference>
<sequence>MSWGDAEATCRSLSSHLASIHSAEENEFIYVLMGKIHNHTTGESYWIGGHDIFKEGDYMWTDGSKWDYATFGYGQPDNLGGENYIGSWYPDNDHITWNDYPASYSFPFVCKYQLRNRICCDSGY</sequence>
<dbReference type="RefSeq" id="XP_030077806.1">
    <property type="nucleotide sequence ID" value="XM_030221946.1"/>
</dbReference>
<keyword evidence="2" id="KW-1185">Reference proteome</keyword>
<gene>
    <name evidence="3 4 5" type="primary">LOC115482271</name>
</gene>
<dbReference type="Gene3D" id="3.10.100.10">
    <property type="entry name" value="Mannose-Binding Protein A, subunit A"/>
    <property type="match status" value="1"/>
</dbReference>
<dbReference type="KEGG" id="muo:115482271"/>
<evidence type="ECO:0000313" key="3">
    <source>
        <dbReference type="RefSeq" id="XP_030077800.1"/>
    </source>
</evidence>